<name>A0ABP0MKT0_9DINO</name>
<protein>
    <submittedName>
        <fullName evidence="1">Calreticulin</fullName>
    </submittedName>
</protein>
<proteinExistence type="predicted"/>
<reference evidence="1 2" key="1">
    <citation type="submission" date="2024-02" db="EMBL/GenBank/DDBJ databases">
        <authorList>
            <person name="Chen Y."/>
            <person name="Shah S."/>
            <person name="Dougan E. K."/>
            <person name="Thang M."/>
            <person name="Chan C."/>
        </authorList>
    </citation>
    <scope>NUCLEOTIDE SEQUENCE [LARGE SCALE GENOMIC DNA]</scope>
</reference>
<evidence type="ECO:0000313" key="2">
    <source>
        <dbReference type="Proteomes" id="UP001642464"/>
    </source>
</evidence>
<accession>A0ABP0MKT0</accession>
<comment type="caution">
    <text evidence="1">The sequence shown here is derived from an EMBL/GenBank/DDBJ whole genome shotgun (WGS) entry which is preliminary data.</text>
</comment>
<sequence length="120" mass="13764">MPLKQIIFFRLIKQLSEAKDRMKMPFNIAETWMANASRQQGISIQINYMQKAIIFGAPTKVDMFQPQPLKPSKKTYGSSISKPTNILNSKIHCITRLWGHFIISMLLFARCSSLAFEGRV</sequence>
<organism evidence="1 2">
    <name type="scientific">Durusdinium trenchii</name>
    <dbReference type="NCBI Taxonomy" id="1381693"/>
    <lineage>
        <taxon>Eukaryota</taxon>
        <taxon>Sar</taxon>
        <taxon>Alveolata</taxon>
        <taxon>Dinophyceae</taxon>
        <taxon>Suessiales</taxon>
        <taxon>Symbiodiniaceae</taxon>
        <taxon>Durusdinium</taxon>
    </lineage>
</organism>
<gene>
    <name evidence="1" type="ORF">SCF082_LOCUS28520</name>
</gene>
<dbReference type="EMBL" id="CAXAMM010022470">
    <property type="protein sequence ID" value="CAK9052066.1"/>
    <property type="molecule type" value="Genomic_DNA"/>
</dbReference>
<dbReference type="Proteomes" id="UP001642464">
    <property type="component" value="Unassembled WGS sequence"/>
</dbReference>
<keyword evidence="2" id="KW-1185">Reference proteome</keyword>
<evidence type="ECO:0000313" key="1">
    <source>
        <dbReference type="EMBL" id="CAK9052066.1"/>
    </source>
</evidence>